<dbReference type="Pfam" id="PF00895">
    <property type="entry name" value="ATP-synt_8"/>
    <property type="match status" value="1"/>
</dbReference>
<evidence type="ECO:0000256" key="9">
    <source>
        <dbReference type="ARBA" id="ARBA00023128"/>
    </source>
</evidence>
<keyword evidence="10 16" id="KW-0472">Membrane</keyword>
<gene>
    <name evidence="17" type="primary">ATP8</name>
</gene>
<evidence type="ECO:0000256" key="12">
    <source>
        <dbReference type="ARBA" id="ARBA00053067"/>
    </source>
</evidence>
<evidence type="ECO:0000256" key="5">
    <source>
        <dbReference type="ARBA" id="ARBA00022692"/>
    </source>
</evidence>
<dbReference type="GO" id="GO:0045259">
    <property type="term" value="C:proton-transporting ATP synthase complex"/>
    <property type="evidence" value="ECO:0007669"/>
    <property type="project" value="UniProtKB-KW"/>
</dbReference>
<dbReference type="InterPro" id="IPR001421">
    <property type="entry name" value="ATP8_metazoa"/>
</dbReference>
<dbReference type="GO" id="GO:0015078">
    <property type="term" value="F:proton transmembrane transporter activity"/>
    <property type="evidence" value="ECO:0007669"/>
    <property type="project" value="InterPro"/>
</dbReference>
<name>A0A5J6BSI5_CENSR</name>
<accession>A0A5J6BSI5</accession>
<evidence type="ECO:0000256" key="16">
    <source>
        <dbReference type="SAM" id="Phobius"/>
    </source>
</evidence>
<keyword evidence="7 16" id="KW-1133">Transmembrane helix</keyword>
<evidence type="ECO:0000256" key="7">
    <source>
        <dbReference type="ARBA" id="ARBA00022989"/>
    </source>
</evidence>
<evidence type="ECO:0000256" key="1">
    <source>
        <dbReference type="ARBA" id="ARBA00004304"/>
    </source>
</evidence>
<keyword evidence="6 14" id="KW-0375">Hydrogen ion transport</keyword>
<dbReference type="GO" id="GO:0031966">
    <property type="term" value="C:mitochondrial membrane"/>
    <property type="evidence" value="ECO:0007669"/>
    <property type="project" value="UniProtKB-SubCell"/>
</dbReference>
<evidence type="ECO:0000256" key="10">
    <source>
        <dbReference type="ARBA" id="ARBA00023136"/>
    </source>
</evidence>
<evidence type="ECO:0000313" key="17">
    <source>
        <dbReference type="EMBL" id="QEP94857.1"/>
    </source>
</evidence>
<keyword evidence="4 14" id="KW-0138">CF(0)</keyword>
<evidence type="ECO:0000256" key="8">
    <source>
        <dbReference type="ARBA" id="ARBA00023065"/>
    </source>
</evidence>
<keyword evidence="8 14" id="KW-0406">Ion transport</keyword>
<dbReference type="AlphaFoldDB" id="A0A5J6BSI5"/>
<sequence length="55" mass="6517">MPQLDPAPWLMMLTLSWVTYITLIPNKVVKHKFPNNPSPQSTEKPQTRPWTWPWS</sequence>
<evidence type="ECO:0000256" key="4">
    <source>
        <dbReference type="ARBA" id="ARBA00022547"/>
    </source>
</evidence>
<keyword evidence="9 14" id="KW-0496">Mitochondrion</keyword>
<protein>
    <recommendedName>
        <fullName evidence="14">ATP synthase complex subunit 8</fullName>
    </recommendedName>
</protein>
<comment type="function">
    <text evidence="12">Subunit 8, of the mitochondrial membrane ATP synthase complex (F(1)F(0) ATP synthase or Complex V) that produces ATP from ADP in the presence of a proton gradient across the membrane which is generated by electron transport complexes of the respiratory chain. ATP synthase complex consist of a soluble F(1) head domain - the catalytic core - and a membrane F(1) domain - the membrane proton channel. These two domains are linked by a central stalk rotating inside the F(1) region and a stationary peripheral stalk. During catalysis, ATP synthesis in the catalytic domain of F(1) is coupled via a rotary mechanism of the central stalk subunits to proton translocation. In vivo, can only synthesize ATP although its ATP hydrolase activity can be activated artificially in vitro. Part of the complex F(0) domain.</text>
</comment>
<comment type="subcellular location">
    <subcellularLocation>
        <location evidence="1 14">Mitochondrion membrane</location>
        <topology evidence="1 14">Single-pass membrane protein</topology>
    </subcellularLocation>
</comment>
<geneLocation type="mitochondrion" evidence="17"/>
<dbReference type="PANTHER" id="PTHR39937:SF1">
    <property type="entry name" value="ATP SYNTHASE PROTEIN 8"/>
    <property type="match status" value="1"/>
</dbReference>
<dbReference type="EMBL" id="MH645336">
    <property type="protein sequence ID" value="QEP94857.1"/>
    <property type="molecule type" value="Genomic_DNA"/>
</dbReference>
<keyword evidence="3 14" id="KW-0813">Transport</keyword>
<dbReference type="PANTHER" id="PTHR39937">
    <property type="entry name" value="ATP SYNTHASE PROTEIN 8"/>
    <property type="match status" value="1"/>
</dbReference>
<evidence type="ECO:0000256" key="15">
    <source>
        <dbReference type="SAM" id="MobiDB-lite"/>
    </source>
</evidence>
<reference evidence="17" key="1">
    <citation type="submission" date="2018-07" db="EMBL/GenBank/DDBJ databases">
        <title>The Complete Mitochondrial Genome of Black Sea Bass, Centropristis striata.</title>
        <authorList>
            <person name="Zhang X."/>
            <person name="Li W."/>
        </authorList>
    </citation>
    <scope>NUCLEOTIDE SEQUENCE</scope>
    <source>
        <tissue evidence="17">Fin</tissue>
    </source>
</reference>
<feature type="transmembrane region" description="Helical" evidence="16">
    <location>
        <begin position="6"/>
        <end position="24"/>
    </location>
</feature>
<evidence type="ECO:0000256" key="13">
    <source>
        <dbReference type="ARBA" id="ARBA00064647"/>
    </source>
</evidence>
<evidence type="ECO:0000256" key="2">
    <source>
        <dbReference type="ARBA" id="ARBA00008892"/>
    </source>
</evidence>
<keyword evidence="5 14" id="KW-0812">Transmembrane</keyword>
<evidence type="ECO:0000256" key="14">
    <source>
        <dbReference type="RuleBase" id="RU003661"/>
    </source>
</evidence>
<evidence type="ECO:0000256" key="6">
    <source>
        <dbReference type="ARBA" id="ARBA00022781"/>
    </source>
</evidence>
<comment type="subunit">
    <text evidence="13">Component of the ATP synthase complex composed at least of ATP5F1A/subunit alpha, ATP5F1B/subunit beta, ATP5MC1/subunit c (homooctomer), MT-ATP6/subunit a, MT-ATP8/subunit 8, ATP5ME/subunit e, ATP5MF/subunit f, ATP5MG/subunit g, ATP5MK/subunit k, ATP5MJ/subunit j, ATP5F1C/subunit gamma, ATP5F1D/subunit delta, ATP5F1E/subunit epsilon, ATP5PF/subunit F6, ATP5PB/subunit b, ATP5PD/subunit d, ATP5PO/subunit OSCP. ATP synthase complex consists of a soluble F(1) head domain (subunits alpha(3) and beta(3)) - the catalytic core - and a membrane F(0) domain - the membrane proton channel (subunits c, a, 8, e, f, g, k and j). These two domains are linked by a central stalk (subunits gamma, delta, and epsilon) rotating inside the F1 region and a stationary peripheral stalk (subunits F6, b, d, and OSCP).</text>
</comment>
<organism evidence="17">
    <name type="scientific">Centropristis striata</name>
    <name type="common">Black sea bass</name>
    <name type="synonym">Labrus striatus</name>
    <dbReference type="NCBI Taxonomy" id="184440"/>
    <lineage>
        <taxon>Eukaryota</taxon>
        <taxon>Metazoa</taxon>
        <taxon>Chordata</taxon>
        <taxon>Craniata</taxon>
        <taxon>Vertebrata</taxon>
        <taxon>Euteleostomi</taxon>
        <taxon>Actinopterygii</taxon>
        <taxon>Neopterygii</taxon>
        <taxon>Teleostei</taxon>
        <taxon>Neoteleostei</taxon>
        <taxon>Acanthomorphata</taxon>
        <taxon>Eupercaria</taxon>
        <taxon>Perciformes</taxon>
        <taxon>Serranoidei</taxon>
        <taxon>Serranidae</taxon>
        <taxon>Serraninae</taxon>
        <taxon>Centropristis</taxon>
    </lineage>
</organism>
<dbReference type="RefSeq" id="YP_010957203.1">
    <property type="nucleotide sequence ID" value="NC_083055.1"/>
</dbReference>
<feature type="region of interest" description="Disordered" evidence="15">
    <location>
        <begin position="32"/>
        <end position="55"/>
    </location>
</feature>
<dbReference type="GO" id="GO:0015986">
    <property type="term" value="P:proton motive force-driven ATP synthesis"/>
    <property type="evidence" value="ECO:0007669"/>
    <property type="project" value="InterPro"/>
</dbReference>
<dbReference type="CTD" id="4509"/>
<comment type="similarity">
    <text evidence="2 14">Belongs to the ATPase protein 8 family.</text>
</comment>
<proteinExistence type="inferred from homology"/>
<evidence type="ECO:0000256" key="11">
    <source>
        <dbReference type="ARBA" id="ARBA00023310"/>
    </source>
</evidence>
<dbReference type="GeneID" id="84891478"/>
<dbReference type="InterPro" id="IPR050635">
    <property type="entry name" value="ATPase_protein_8"/>
</dbReference>
<evidence type="ECO:0000256" key="3">
    <source>
        <dbReference type="ARBA" id="ARBA00022448"/>
    </source>
</evidence>
<keyword evidence="11" id="KW-0066">ATP synthesis</keyword>